<dbReference type="Ensembl" id="ENSHHUT00000034095.1">
    <property type="protein sequence ID" value="ENSHHUP00000032759.1"/>
    <property type="gene ID" value="ENSHHUG00000020732.1"/>
</dbReference>
<dbReference type="PANTHER" id="PTHR47658">
    <property type="entry name" value="HIGH MOBILITY GROUP B PROTEIN 12-RELATED"/>
    <property type="match status" value="1"/>
</dbReference>
<dbReference type="GeneTree" id="ENSGT00570000080851"/>
<dbReference type="Proteomes" id="UP000314982">
    <property type="component" value="Unassembled WGS sequence"/>
</dbReference>
<dbReference type="GO" id="GO:0003677">
    <property type="term" value="F:DNA binding"/>
    <property type="evidence" value="ECO:0007669"/>
    <property type="project" value="UniProtKB-UniRule"/>
</dbReference>
<feature type="region of interest" description="Disordered" evidence="2">
    <location>
        <begin position="1"/>
        <end position="20"/>
    </location>
</feature>
<proteinExistence type="predicted"/>
<feature type="compositionally biased region" description="Polar residues" evidence="2">
    <location>
        <begin position="389"/>
        <end position="404"/>
    </location>
</feature>
<name>A0A4W5M4J3_9TELE</name>
<feature type="compositionally biased region" description="Basic residues" evidence="2">
    <location>
        <begin position="111"/>
        <end position="125"/>
    </location>
</feature>
<feature type="domain" description="HMG box" evidence="3">
    <location>
        <begin position="425"/>
        <end position="493"/>
    </location>
</feature>
<feature type="DNA-binding region" description="HMG box" evidence="1">
    <location>
        <begin position="425"/>
        <end position="493"/>
    </location>
</feature>
<organism evidence="4 5">
    <name type="scientific">Hucho hucho</name>
    <name type="common">huchen</name>
    <dbReference type="NCBI Taxonomy" id="62062"/>
    <lineage>
        <taxon>Eukaryota</taxon>
        <taxon>Metazoa</taxon>
        <taxon>Chordata</taxon>
        <taxon>Craniata</taxon>
        <taxon>Vertebrata</taxon>
        <taxon>Euteleostomi</taxon>
        <taxon>Actinopterygii</taxon>
        <taxon>Neopterygii</taxon>
        <taxon>Teleostei</taxon>
        <taxon>Protacanthopterygii</taxon>
        <taxon>Salmoniformes</taxon>
        <taxon>Salmonidae</taxon>
        <taxon>Salmoninae</taxon>
        <taxon>Hucho</taxon>
    </lineage>
</organism>
<keyword evidence="1" id="KW-0539">Nucleus</keyword>
<reference evidence="4" key="3">
    <citation type="submission" date="2025-09" db="UniProtKB">
        <authorList>
            <consortium name="Ensembl"/>
        </authorList>
    </citation>
    <scope>IDENTIFICATION</scope>
</reference>
<accession>A0A4W5M4J3</accession>
<feature type="region of interest" description="Disordered" evidence="2">
    <location>
        <begin position="359"/>
        <end position="421"/>
    </location>
</feature>
<dbReference type="AlphaFoldDB" id="A0A4W5M4J3"/>
<evidence type="ECO:0000256" key="2">
    <source>
        <dbReference type="SAM" id="MobiDB-lite"/>
    </source>
</evidence>
<reference evidence="4" key="2">
    <citation type="submission" date="2025-08" db="UniProtKB">
        <authorList>
            <consortium name="Ensembl"/>
        </authorList>
    </citation>
    <scope>IDENTIFICATION</scope>
</reference>
<dbReference type="SUPFAM" id="SSF47095">
    <property type="entry name" value="HMG-box"/>
    <property type="match status" value="1"/>
</dbReference>
<dbReference type="STRING" id="62062.ENSHHUP00000032759"/>
<dbReference type="Pfam" id="PF00505">
    <property type="entry name" value="HMG_box"/>
    <property type="match status" value="1"/>
</dbReference>
<dbReference type="PROSITE" id="PS50118">
    <property type="entry name" value="HMG_BOX_2"/>
    <property type="match status" value="1"/>
</dbReference>
<dbReference type="InterPro" id="IPR036910">
    <property type="entry name" value="HMG_box_dom_sf"/>
</dbReference>
<protein>
    <submittedName>
        <fullName evidence="4">Si:ch211-191j22.7</fullName>
    </submittedName>
</protein>
<dbReference type="PANTHER" id="PTHR47658:SF1">
    <property type="entry name" value="MEIOSIS INITIATOR PROTEIN"/>
    <property type="match status" value="1"/>
</dbReference>
<evidence type="ECO:0000256" key="1">
    <source>
        <dbReference type="PROSITE-ProRule" id="PRU00267"/>
    </source>
</evidence>
<keyword evidence="1" id="KW-0238">DNA-binding</keyword>
<dbReference type="Gene3D" id="1.10.30.10">
    <property type="entry name" value="High mobility group box domain"/>
    <property type="match status" value="1"/>
</dbReference>
<dbReference type="CDD" id="cd21977">
    <property type="entry name" value="HMG-box_BHMG1"/>
    <property type="match status" value="1"/>
</dbReference>
<dbReference type="SMART" id="SM00398">
    <property type="entry name" value="HMG"/>
    <property type="match status" value="1"/>
</dbReference>
<evidence type="ECO:0000259" key="3">
    <source>
        <dbReference type="PROSITE" id="PS50118"/>
    </source>
</evidence>
<keyword evidence="5" id="KW-1185">Reference proteome</keyword>
<sequence length="525" mass="58140">MLDLSMAQGPAGRDATRRKSKDQLDWSTCWSNSLKEIAGLLPISNPRNGRGLTKKETLVHMLRYFDFLQSRIQTLQSRLPPHCIPKQEPDTGSESEENTLSEPCTPPQTLKAKRKYVCSRSHKRPAPTSEVKAELQVKRRRLYKAVANGKIVYPEEGVSVPMWGVHSDWSELQSSDSHGAWPVYDSDSQPSSLDSGFSLNQLLPLSTLLEGSSGTLWTPSPTQRGHCFVCEDHTGSESIPSGSGVLDTPTTPITGPGSLFLKDQMLGVIPTMRGRREPFHSPAATPQRTTLLPLLPLFGTGDSLNLSPSLLTSPARGLSHCLLPEGQEELHVLFEDVWVTPKTTHTKVSCLPCHDPTDSLSEGEAEVRHGRGGWLSSLSEGEEEDITWTPKQQQVPLKSKTSSTGRHRRANASTKGPPRTPLNLKKKCVNGFIMFCRINRKTYLRTHPGTPSTVVTKELASLWHVMPKQERHVYCLKARHFSRQQNRNVRSELVEGGEEEEDCVPSPLHMLLAQRDLCAAARGGP</sequence>
<dbReference type="InterPro" id="IPR009071">
    <property type="entry name" value="HMG_box_dom"/>
</dbReference>
<evidence type="ECO:0000313" key="4">
    <source>
        <dbReference type="Ensembl" id="ENSHHUP00000032759.1"/>
    </source>
</evidence>
<evidence type="ECO:0000313" key="5">
    <source>
        <dbReference type="Proteomes" id="UP000314982"/>
    </source>
</evidence>
<dbReference type="GO" id="GO:0005634">
    <property type="term" value="C:nucleus"/>
    <property type="evidence" value="ECO:0007669"/>
    <property type="project" value="UniProtKB-UniRule"/>
</dbReference>
<feature type="region of interest" description="Disordered" evidence="2">
    <location>
        <begin position="80"/>
        <end position="132"/>
    </location>
</feature>
<reference evidence="5" key="1">
    <citation type="submission" date="2018-06" db="EMBL/GenBank/DDBJ databases">
        <title>Genome assembly of Danube salmon.</title>
        <authorList>
            <person name="Macqueen D.J."/>
            <person name="Gundappa M.K."/>
        </authorList>
    </citation>
    <scope>NUCLEOTIDE SEQUENCE [LARGE SCALE GENOMIC DNA]</scope>
</reference>